<dbReference type="Proteomes" id="UP000196138">
    <property type="component" value="Chromosome"/>
</dbReference>
<evidence type="ECO:0000256" key="2">
    <source>
        <dbReference type="SAM" id="SignalP"/>
    </source>
</evidence>
<feature type="signal peptide" evidence="2">
    <location>
        <begin position="1"/>
        <end position="22"/>
    </location>
</feature>
<accession>A0A1Y0ERB9</accession>
<feature type="region of interest" description="Disordered" evidence="1">
    <location>
        <begin position="108"/>
        <end position="135"/>
    </location>
</feature>
<sequence length="135" mass="14795">MHSPKITLALLSALFTVGAVQAQGMTSDQHAAAKKQIEANHKSDKAQCDTLNANAKDVCEAEAEARERTAKAELEQQYKPSAKHRRELDEARAKGTYEVAKEKCDDHSGATKRACEKQAEADHERAKADIKATSY</sequence>
<organism evidence="3 4">
    <name type="scientific">Comamonas serinivorans</name>
    <dbReference type="NCBI Taxonomy" id="1082851"/>
    <lineage>
        <taxon>Bacteria</taxon>
        <taxon>Pseudomonadati</taxon>
        <taxon>Pseudomonadota</taxon>
        <taxon>Betaproteobacteria</taxon>
        <taxon>Burkholderiales</taxon>
        <taxon>Comamonadaceae</taxon>
        <taxon>Comamonas</taxon>
    </lineage>
</organism>
<dbReference type="OrthoDB" id="5769605at2"/>
<evidence type="ECO:0000313" key="3">
    <source>
        <dbReference type="EMBL" id="ARU06048.1"/>
    </source>
</evidence>
<evidence type="ECO:0000313" key="4">
    <source>
        <dbReference type="Proteomes" id="UP000196138"/>
    </source>
</evidence>
<dbReference type="AlphaFoldDB" id="A0A1Y0ERB9"/>
<proteinExistence type="predicted"/>
<dbReference type="EMBL" id="CP021455">
    <property type="protein sequence ID" value="ARU06048.1"/>
    <property type="molecule type" value="Genomic_DNA"/>
</dbReference>
<dbReference type="RefSeq" id="WP_087282804.1">
    <property type="nucleotide sequence ID" value="NZ_CP021455.1"/>
</dbReference>
<feature type="chain" id="PRO_5012168852" description="Cell envelope biogenesis protein TolA" evidence="2">
    <location>
        <begin position="23"/>
        <end position="135"/>
    </location>
</feature>
<dbReference type="KEGG" id="cser:CCO03_16475"/>
<keyword evidence="4" id="KW-1185">Reference proteome</keyword>
<evidence type="ECO:0000256" key="1">
    <source>
        <dbReference type="SAM" id="MobiDB-lite"/>
    </source>
</evidence>
<protein>
    <recommendedName>
        <fullName evidence="5">Cell envelope biogenesis protein TolA</fullName>
    </recommendedName>
</protein>
<name>A0A1Y0ERB9_9BURK</name>
<gene>
    <name evidence="3" type="ORF">CCO03_16475</name>
</gene>
<evidence type="ECO:0008006" key="5">
    <source>
        <dbReference type="Google" id="ProtNLM"/>
    </source>
</evidence>
<feature type="region of interest" description="Disordered" evidence="1">
    <location>
        <begin position="70"/>
        <end position="94"/>
    </location>
</feature>
<reference evidence="3 4" key="1">
    <citation type="submission" date="2017-05" db="EMBL/GenBank/DDBJ databases">
        <authorList>
            <person name="Song R."/>
            <person name="Chenine A.L."/>
            <person name="Ruprecht R.M."/>
        </authorList>
    </citation>
    <scope>NUCLEOTIDE SEQUENCE [LARGE SCALE GENOMIC DNA]</scope>
    <source>
        <strain evidence="3 4">DSM 26136</strain>
    </source>
</reference>
<keyword evidence="2" id="KW-0732">Signal</keyword>